<dbReference type="EMBL" id="JBHLXG010000005">
    <property type="protein sequence ID" value="MFC0226320.1"/>
    <property type="molecule type" value="Genomic_DNA"/>
</dbReference>
<dbReference type="InterPro" id="IPR045455">
    <property type="entry name" value="NrS-1_pol-like_helicase"/>
</dbReference>
<dbReference type="PANTHER" id="PTHR35372">
    <property type="entry name" value="ATP BINDING PROTEIN-RELATED"/>
    <property type="match status" value="1"/>
</dbReference>
<dbReference type="PANTHER" id="PTHR35372:SF2">
    <property type="entry name" value="SF3 HELICASE DOMAIN-CONTAINING PROTEIN"/>
    <property type="match status" value="1"/>
</dbReference>
<evidence type="ECO:0000259" key="5">
    <source>
        <dbReference type="PROSITE" id="PS51206"/>
    </source>
</evidence>
<proteinExistence type="predicted"/>
<dbReference type="InterPro" id="IPR014818">
    <property type="entry name" value="Phage/plasmid_primase_P4_C"/>
</dbReference>
<dbReference type="RefSeq" id="WP_380674019.1">
    <property type="nucleotide sequence ID" value="NZ_CP173186.1"/>
</dbReference>
<evidence type="ECO:0000256" key="4">
    <source>
        <dbReference type="ARBA" id="ARBA00022840"/>
    </source>
</evidence>
<keyword evidence="7" id="KW-1185">Reference proteome</keyword>
<dbReference type="InterPro" id="IPR036388">
    <property type="entry name" value="WH-like_DNA-bd_sf"/>
</dbReference>
<dbReference type="InterPro" id="IPR004968">
    <property type="entry name" value="DNA_primase/NTPase_C"/>
</dbReference>
<gene>
    <name evidence="6" type="ORF">ACFFJ3_07370</name>
</gene>
<dbReference type="SUPFAM" id="SSF52540">
    <property type="entry name" value="P-loop containing nucleoside triphosphate hydrolases"/>
    <property type="match status" value="1"/>
</dbReference>
<keyword evidence="4" id="KW-0067">ATP-binding</keyword>
<accession>A0ABV6EBL2</accession>
<dbReference type="InterPro" id="IPR014015">
    <property type="entry name" value="Helicase_SF3_DNA-vir"/>
</dbReference>
<evidence type="ECO:0000256" key="2">
    <source>
        <dbReference type="ARBA" id="ARBA00022801"/>
    </source>
</evidence>
<dbReference type="SMART" id="SM00885">
    <property type="entry name" value="D5_N"/>
    <property type="match status" value="1"/>
</dbReference>
<evidence type="ECO:0000256" key="1">
    <source>
        <dbReference type="ARBA" id="ARBA00022741"/>
    </source>
</evidence>
<comment type="caution">
    <text evidence="6">The sequence shown here is derived from an EMBL/GenBank/DDBJ whole genome shotgun (WGS) entry which is preliminary data.</text>
</comment>
<dbReference type="PROSITE" id="PS51206">
    <property type="entry name" value="SF3_HELICASE_1"/>
    <property type="match status" value="1"/>
</dbReference>
<dbReference type="InterPro" id="IPR036390">
    <property type="entry name" value="WH_DNA-bd_sf"/>
</dbReference>
<keyword evidence="2" id="KW-0378">Hydrolase</keyword>
<keyword evidence="3" id="KW-0347">Helicase</keyword>
<dbReference type="Proteomes" id="UP001589792">
    <property type="component" value="Unassembled WGS sequence"/>
</dbReference>
<dbReference type="SUPFAM" id="SSF46785">
    <property type="entry name" value="Winged helix' DNA-binding domain"/>
    <property type="match status" value="1"/>
</dbReference>
<dbReference type="InterPro" id="IPR027417">
    <property type="entry name" value="P-loop_NTPase"/>
</dbReference>
<name>A0ABV6EBL2_9GAMM</name>
<evidence type="ECO:0000313" key="7">
    <source>
        <dbReference type="Proteomes" id="UP001589792"/>
    </source>
</evidence>
<dbReference type="Pfam" id="PF03288">
    <property type="entry name" value="Pox_D5"/>
    <property type="match status" value="1"/>
</dbReference>
<dbReference type="Pfam" id="PF19263">
    <property type="entry name" value="DUF5906"/>
    <property type="match status" value="1"/>
</dbReference>
<dbReference type="InterPro" id="IPR051620">
    <property type="entry name" value="ORF904-like_C"/>
</dbReference>
<feature type="domain" description="SF3 helicase" evidence="5">
    <location>
        <begin position="267"/>
        <end position="438"/>
    </location>
</feature>
<evidence type="ECO:0000313" key="6">
    <source>
        <dbReference type="EMBL" id="MFC0226320.1"/>
    </source>
</evidence>
<reference evidence="6 7" key="1">
    <citation type="submission" date="2024-09" db="EMBL/GenBank/DDBJ databases">
        <authorList>
            <person name="Sun Q."/>
            <person name="Mori K."/>
        </authorList>
    </citation>
    <scope>NUCLEOTIDE SEQUENCE [LARGE SCALE GENOMIC DNA]</scope>
    <source>
        <strain evidence="6 7">CCM 8626</strain>
    </source>
</reference>
<dbReference type="Pfam" id="PF08706">
    <property type="entry name" value="D5_N"/>
    <property type="match status" value="1"/>
</dbReference>
<keyword evidence="1" id="KW-0547">Nucleotide-binding</keyword>
<protein>
    <submittedName>
        <fullName evidence="6">Primase-like DNA-binding domain-containing protein</fullName>
    </submittedName>
</protein>
<dbReference type="Gene3D" id="3.40.50.300">
    <property type="entry name" value="P-loop containing nucleotide triphosphate hydrolases"/>
    <property type="match status" value="1"/>
</dbReference>
<dbReference type="Gene3D" id="1.10.10.10">
    <property type="entry name" value="Winged helix-like DNA-binding domain superfamily/Winged helix DNA-binding domain"/>
    <property type="match status" value="1"/>
</dbReference>
<sequence>MKWAPNVKKIPKDPYTEAVIFAGADAWSHAEHWQAGNPAKDTVPPVVLDKKQLAELGRLYIVDEGRRCVRVYRAGELSQSDITAIATKLALAGVTEAFFHSEAYDLLENWTGQLRRLRDEAKRGEAVAIQPKQVIGGDLAHMAASQRGRLLAERYGQIAVHPESECVFTYNGAIWQKVPDSELRREMAAIYRENDVNYSTNGVNNAVEAMKLEIPVVGLQQPGLIGFANGVYDLASGAFSPHSPDNWLMNHNNILFTSSTPGENLRDNAPHFHQWLSHAAGRDALKMQRICAALFMVLAKRYDWQMFIEVTGEGGSGKSVFTAIAALLAGEHNTSSGNMKALDEARGRAQFVGKSLIILPDQPKYSGEGTGIKAITGGDPVEIDGKYEKQFTTVLHAVVLATNNEPMTFTERNGGVARRRVIFPFDIPVQEPDKDPDLPQKIARELPVIIRRLLATFADQNKAKSLLMAQRNSLEAMTVKCNSDPLYGFCRHIVTLAEAVGMMMGNKNIVPRAPRTYLYHAYLSYMEAHGFERPLTLTRFGKDFPKVMAEYGAEYKRAKTNTGWRYNMDLAESAEDWLPATPLVPTAT</sequence>
<evidence type="ECO:0000256" key="3">
    <source>
        <dbReference type="ARBA" id="ARBA00022806"/>
    </source>
</evidence>
<organism evidence="6 7">
    <name type="scientific">Serratia aquatilis</name>
    <dbReference type="NCBI Taxonomy" id="1737515"/>
    <lineage>
        <taxon>Bacteria</taxon>
        <taxon>Pseudomonadati</taxon>
        <taxon>Pseudomonadota</taxon>
        <taxon>Gammaproteobacteria</taxon>
        <taxon>Enterobacterales</taxon>
        <taxon>Yersiniaceae</taxon>
        <taxon>Serratia</taxon>
    </lineage>
</organism>